<feature type="transmembrane region" description="Helical" evidence="7">
    <location>
        <begin position="209"/>
        <end position="231"/>
    </location>
</feature>
<dbReference type="InterPro" id="IPR001248">
    <property type="entry name" value="Pur-cyt_permease"/>
</dbReference>
<dbReference type="InterPro" id="IPR045225">
    <property type="entry name" value="Uracil/uridine/allantoin_perm"/>
</dbReference>
<feature type="transmembrane region" description="Helical" evidence="7">
    <location>
        <begin position="379"/>
        <end position="396"/>
    </location>
</feature>
<dbReference type="PANTHER" id="PTHR30618">
    <property type="entry name" value="NCS1 FAMILY PURINE/PYRIMIDINE TRANSPORTER"/>
    <property type="match status" value="1"/>
</dbReference>
<evidence type="ECO:0000256" key="6">
    <source>
        <dbReference type="SAM" id="MobiDB-lite"/>
    </source>
</evidence>
<dbReference type="Proteomes" id="UP000308549">
    <property type="component" value="Unassembled WGS sequence"/>
</dbReference>
<evidence type="ECO:0000313" key="8">
    <source>
        <dbReference type="EMBL" id="TKA23693.1"/>
    </source>
</evidence>
<evidence type="ECO:0000256" key="7">
    <source>
        <dbReference type="SAM" id="Phobius"/>
    </source>
</evidence>
<dbReference type="Gene3D" id="1.10.4160.10">
    <property type="entry name" value="Hydantoin permease"/>
    <property type="match status" value="1"/>
</dbReference>
<evidence type="ECO:0000256" key="2">
    <source>
        <dbReference type="ARBA" id="ARBA00008974"/>
    </source>
</evidence>
<evidence type="ECO:0000256" key="4">
    <source>
        <dbReference type="ARBA" id="ARBA00022989"/>
    </source>
</evidence>
<dbReference type="AlphaFoldDB" id="A0A4U0TNT4"/>
<reference evidence="8 9" key="1">
    <citation type="submission" date="2017-03" db="EMBL/GenBank/DDBJ databases">
        <title>Genomes of endolithic fungi from Antarctica.</title>
        <authorList>
            <person name="Coleine C."/>
            <person name="Masonjones S."/>
            <person name="Stajich J.E."/>
        </authorList>
    </citation>
    <scope>NUCLEOTIDE SEQUENCE [LARGE SCALE GENOMIC DNA]</scope>
    <source>
        <strain evidence="8 9">CCFEE 6315</strain>
    </source>
</reference>
<comment type="caution">
    <text evidence="8">The sequence shown here is derived from an EMBL/GenBank/DDBJ whole genome shotgun (WGS) entry which is preliminary data.</text>
</comment>
<organism evidence="8 9">
    <name type="scientific">Salinomyces thailandicus</name>
    <dbReference type="NCBI Taxonomy" id="706561"/>
    <lineage>
        <taxon>Eukaryota</taxon>
        <taxon>Fungi</taxon>
        <taxon>Dikarya</taxon>
        <taxon>Ascomycota</taxon>
        <taxon>Pezizomycotina</taxon>
        <taxon>Dothideomycetes</taxon>
        <taxon>Dothideomycetidae</taxon>
        <taxon>Mycosphaerellales</taxon>
        <taxon>Teratosphaeriaceae</taxon>
        <taxon>Salinomyces</taxon>
    </lineage>
</organism>
<gene>
    <name evidence="8" type="ORF">B0A50_06529</name>
</gene>
<dbReference type="GO" id="GO:0015205">
    <property type="term" value="F:nucleobase transmembrane transporter activity"/>
    <property type="evidence" value="ECO:0007669"/>
    <property type="project" value="TreeGrafter"/>
</dbReference>
<dbReference type="Pfam" id="PF02133">
    <property type="entry name" value="Transp_cyt_pur"/>
    <property type="match status" value="1"/>
</dbReference>
<dbReference type="EMBL" id="NAJL01000052">
    <property type="protein sequence ID" value="TKA23693.1"/>
    <property type="molecule type" value="Genomic_DNA"/>
</dbReference>
<comment type="similarity">
    <text evidence="2">Belongs to the purine-cytosine permease (2.A.39) family.</text>
</comment>
<evidence type="ECO:0008006" key="10">
    <source>
        <dbReference type="Google" id="ProtNLM"/>
    </source>
</evidence>
<protein>
    <recommendedName>
        <fullName evidence="10">NCS1 nucleoside transporter</fullName>
    </recommendedName>
</protein>
<accession>A0A4U0TNT4</accession>
<feature type="transmembrane region" description="Helical" evidence="7">
    <location>
        <begin position="293"/>
        <end position="317"/>
    </location>
</feature>
<evidence type="ECO:0000256" key="1">
    <source>
        <dbReference type="ARBA" id="ARBA00004141"/>
    </source>
</evidence>
<keyword evidence="5 7" id="KW-0472">Membrane</keyword>
<feature type="transmembrane region" description="Helical" evidence="7">
    <location>
        <begin position="88"/>
        <end position="110"/>
    </location>
</feature>
<dbReference type="GO" id="GO:0005886">
    <property type="term" value="C:plasma membrane"/>
    <property type="evidence" value="ECO:0007669"/>
    <property type="project" value="TreeGrafter"/>
</dbReference>
<feature type="region of interest" description="Disordered" evidence="6">
    <location>
        <begin position="1"/>
        <end position="27"/>
    </location>
</feature>
<feature type="transmembrane region" description="Helical" evidence="7">
    <location>
        <begin position="402"/>
        <end position="427"/>
    </location>
</feature>
<dbReference type="PANTHER" id="PTHR30618:SF0">
    <property type="entry name" value="PURINE-URACIL PERMEASE NCS1"/>
    <property type="match status" value="1"/>
</dbReference>
<feature type="transmembrane region" description="Helical" evidence="7">
    <location>
        <begin position="251"/>
        <end position="272"/>
    </location>
</feature>
<feature type="transmembrane region" description="Helical" evidence="7">
    <location>
        <begin position="337"/>
        <end position="358"/>
    </location>
</feature>
<dbReference type="OrthoDB" id="2018619at2759"/>
<evidence type="ECO:0000313" key="9">
    <source>
        <dbReference type="Proteomes" id="UP000308549"/>
    </source>
</evidence>
<name>A0A4U0TNT4_9PEZI</name>
<keyword evidence="4 7" id="KW-1133">Transmembrane helix</keyword>
<keyword evidence="9" id="KW-1185">Reference proteome</keyword>
<evidence type="ECO:0000256" key="3">
    <source>
        <dbReference type="ARBA" id="ARBA00022692"/>
    </source>
</evidence>
<feature type="transmembrane region" description="Helical" evidence="7">
    <location>
        <begin position="44"/>
        <end position="67"/>
    </location>
</feature>
<comment type="subcellular location">
    <subcellularLocation>
        <location evidence="1">Membrane</location>
        <topology evidence="1">Multi-pass membrane protein</topology>
    </subcellularLocation>
</comment>
<evidence type="ECO:0000256" key="5">
    <source>
        <dbReference type="ARBA" id="ARBA00023136"/>
    </source>
</evidence>
<sequence length="548" mass="59170">MGLRKRLALASASDPQPGETRTNKDLRPVPIGSVERTWTWPSLLGFWIAEAFSIKVCFLLSEMCFLLPVSDLPQVSSSSVSKGLNPGLAILAVFIGHALVCIPAMLNAYIGAIKGINFPVYCRASFGIQGSKFAVLIRGSVAVIWFGTRSFQGGQCLQIMISAIWPSFNHFRNRLPASAHVTSAELLCFFLFLLIQLPLLYLKVSTLRWMFMAKTLIMPIFGLTLFIWALVAANGFGPTFSKPTVIADGTPVAVVFFQCVTSAIGPKATLALNMPDFTRYAKYPKQVFWTQAVGLMVLVTMCGVLGATVTSAAEVIYDVSATDAWNPLTVAKLWNNRAAQFFAGLCWAFAVIGTNISANSVSFSNDLTLWFPQYINNRRGAYLCALLSIATVPWYIQYSAASFSAFLGGYSLFLGGLAGVLITDVFICRKRRLSLSDLYSASKTGPHWFTGGFNWRAFVAFTAGVVPDLPGLAKACEGSLSVPSGAVELYSLSWCVSIVVSGLVYWGLHKVSPVVVTGDAGHVIEGVDVESDAGMMVKEGDGGKAFDS</sequence>
<keyword evidence="3 7" id="KW-0812">Transmembrane</keyword>
<feature type="transmembrane region" description="Helical" evidence="7">
    <location>
        <begin position="181"/>
        <end position="202"/>
    </location>
</feature>
<proteinExistence type="inferred from homology"/>